<gene>
    <name evidence="1" type="ORF">DDR33_05130</name>
</gene>
<reference evidence="1 2" key="1">
    <citation type="submission" date="2018-04" db="EMBL/GenBank/DDBJ databases">
        <title>Pedobacter chongqingensis sp. nov., isolated from a rottenly hemp rope.</title>
        <authorList>
            <person name="Cai Y."/>
        </authorList>
    </citation>
    <scope>NUCLEOTIDE SEQUENCE [LARGE SCALE GENOMIC DNA]</scope>
    <source>
        <strain evidence="1 2">FJ4-8</strain>
    </source>
</reference>
<keyword evidence="2" id="KW-1185">Reference proteome</keyword>
<sequence length="78" mass="9090">MEKFRIEIQEGNATIPFEIVDYAHDDNNQCKFEVFKEGNFIASFEPDSRGLLHVCKNTGSVSEHILHMLADRIERFNF</sequence>
<dbReference type="AlphaFoldDB" id="A0A2U2PKR1"/>
<dbReference type="Proteomes" id="UP000245647">
    <property type="component" value="Unassembled WGS sequence"/>
</dbReference>
<evidence type="ECO:0000313" key="2">
    <source>
        <dbReference type="Proteomes" id="UP000245647"/>
    </source>
</evidence>
<dbReference type="RefSeq" id="WP_109414694.1">
    <property type="nucleotide sequence ID" value="NZ_QEAS01000003.1"/>
</dbReference>
<comment type="caution">
    <text evidence="1">The sequence shown here is derived from an EMBL/GenBank/DDBJ whole genome shotgun (WGS) entry which is preliminary data.</text>
</comment>
<evidence type="ECO:0000313" key="1">
    <source>
        <dbReference type="EMBL" id="PWG81749.1"/>
    </source>
</evidence>
<protein>
    <submittedName>
        <fullName evidence="1">Uncharacterized protein</fullName>
    </submittedName>
</protein>
<proteinExistence type="predicted"/>
<dbReference type="EMBL" id="QEAS01000003">
    <property type="protein sequence ID" value="PWG81749.1"/>
    <property type="molecule type" value="Genomic_DNA"/>
</dbReference>
<dbReference type="OrthoDB" id="769901at2"/>
<organism evidence="1 2">
    <name type="scientific">Pararcticibacter amylolyticus</name>
    <dbReference type="NCBI Taxonomy" id="2173175"/>
    <lineage>
        <taxon>Bacteria</taxon>
        <taxon>Pseudomonadati</taxon>
        <taxon>Bacteroidota</taxon>
        <taxon>Sphingobacteriia</taxon>
        <taxon>Sphingobacteriales</taxon>
        <taxon>Sphingobacteriaceae</taxon>
        <taxon>Pararcticibacter</taxon>
    </lineage>
</organism>
<name>A0A2U2PKR1_9SPHI</name>
<accession>A0A2U2PKR1</accession>